<comment type="caution">
    <text evidence="2">The sequence shown here is derived from an EMBL/GenBank/DDBJ whole genome shotgun (WGS) entry which is preliminary data.</text>
</comment>
<name>A0A6P2BT37_9ACTN</name>
<dbReference type="RefSeq" id="WP_145857040.1">
    <property type="nucleotide sequence ID" value="NZ_RPFW01000005.1"/>
</dbReference>
<reference evidence="2 3" key="1">
    <citation type="submission" date="2018-11" db="EMBL/GenBank/DDBJ databases">
        <title>Trebonia kvetii gen.nov., sp.nov., a novel acidophilic actinobacterium, and proposal of the new actinobacterial family Treboniaceae fam. nov.</title>
        <authorList>
            <person name="Rapoport D."/>
            <person name="Sagova-Mareckova M."/>
            <person name="Sedlacek I."/>
            <person name="Provaznik J."/>
            <person name="Kralova S."/>
            <person name="Pavlinic D."/>
            <person name="Benes V."/>
            <person name="Kopecky J."/>
        </authorList>
    </citation>
    <scope>NUCLEOTIDE SEQUENCE [LARGE SCALE GENOMIC DNA]</scope>
    <source>
        <strain evidence="2 3">15Tr583</strain>
    </source>
</reference>
<accession>A0A6P2BT37</accession>
<protein>
    <submittedName>
        <fullName evidence="2">Uncharacterized protein</fullName>
    </submittedName>
</protein>
<feature type="compositionally biased region" description="Basic and acidic residues" evidence="1">
    <location>
        <begin position="38"/>
        <end position="52"/>
    </location>
</feature>
<dbReference type="Proteomes" id="UP000460272">
    <property type="component" value="Unassembled WGS sequence"/>
</dbReference>
<dbReference type="AlphaFoldDB" id="A0A6P2BT37"/>
<organism evidence="2 3">
    <name type="scientific">Trebonia kvetii</name>
    <dbReference type="NCBI Taxonomy" id="2480626"/>
    <lineage>
        <taxon>Bacteria</taxon>
        <taxon>Bacillati</taxon>
        <taxon>Actinomycetota</taxon>
        <taxon>Actinomycetes</taxon>
        <taxon>Streptosporangiales</taxon>
        <taxon>Treboniaceae</taxon>
        <taxon>Trebonia</taxon>
    </lineage>
</organism>
<feature type="region of interest" description="Disordered" evidence="1">
    <location>
        <begin position="38"/>
        <end position="60"/>
    </location>
</feature>
<keyword evidence="3" id="KW-1185">Reference proteome</keyword>
<evidence type="ECO:0000256" key="1">
    <source>
        <dbReference type="SAM" id="MobiDB-lite"/>
    </source>
</evidence>
<sequence>MDIGRDNGGVVDLDYEDKAPYAFTGTIKKVVLDLKPAAHEHEKARHEHHSREAVAAGVAG</sequence>
<evidence type="ECO:0000313" key="2">
    <source>
        <dbReference type="EMBL" id="TVZ02232.1"/>
    </source>
</evidence>
<evidence type="ECO:0000313" key="3">
    <source>
        <dbReference type="Proteomes" id="UP000460272"/>
    </source>
</evidence>
<gene>
    <name evidence="2" type="ORF">EAS64_25750</name>
</gene>
<dbReference type="EMBL" id="RPFW01000005">
    <property type="protein sequence ID" value="TVZ02232.1"/>
    <property type="molecule type" value="Genomic_DNA"/>
</dbReference>
<proteinExistence type="predicted"/>